<reference evidence="2" key="1">
    <citation type="submission" date="2023-03" db="EMBL/GenBank/DDBJ databases">
        <title>Massive genome expansion in bonnet fungi (Mycena s.s.) driven by repeated elements and novel gene families across ecological guilds.</title>
        <authorList>
            <consortium name="Lawrence Berkeley National Laboratory"/>
            <person name="Harder C.B."/>
            <person name="Miyauchi S."/>
            <person name="Viragh M."/>
            <person name="Kuo A."/>
            <person name="Thoen E."/>
            <person name="Andreopoulos B."/>
            <person name="Lu D."/>
            <person name="Skrede I."/>
            <person name="Drula E."/>
            <person name="Henrissat B."/>
            <person name="Morin E."/>
            <person name="Kohler A."/>
            <person name="Barry K."/>
            <person name="LaButti K."/>
            <person name="Morin E."/>
            <person name="Salamov A."/>
            <person name="Lipzen A."/>
            <person name="Mereny Z."/>
            <person name="Hegedus B."/>
            <person name="Baldrian P."/>
            <person name="Stursova M."/>
            <person name="Weitz H."/>
            <person name="Taylor A."/>
            <person name="Grigoriev I.V."/>
            <person name="Nagy L.G."/>
            <person name="Martin F."/>
            <person name="Kauserud H."/>
        </authorList>
    </citation>
    <scope>NUCLEOTIDE SEQUENCE</scope>
    <source>
        <strain evidence="2">CBHHK002</strain>
    </source>
</reference>
<dbReference type="Proteomes" id="UP001218218">
    <property type="component" value="Unassembled WGS sequence"/>
</dbReference>
<evidence type="ECO:0000313" key="3">
    <source>
        <dbReference type="Proteomes" id="UP001218218"/>
    </source>
</evidence>
<feature type="compositionally biased region" description="Polar residues" evidence="1">
    <location>
        <begin position="20"/>
        <end position="34"/>
    </location>
</feature>
<accession>A0AAD6ZP14</accession>
<dbReference type="EMBL" id="JARIHO010000037">
    <property type="protein sequence ID" value="KAJ7330335.1"/>
    <property type="molecule type" value="Genomic_DNA"/>
</dbReference>
<protein>
    <submittedName>
        <fullName evidence="2">Uncharacterized protein</fullName>
    </submittedName>
</protein>
<feature type="region of interest" description="Disordered" evidence="1">
    <location>
        <begin position="1"/>
        <end position="52"/>
    </location>
</feature>
<evidence type="ECO:0000313" key="2">
    <source>
        <dbReference type="EMBL" id="KAJ7330335.1"/>
    </source>
</evidence>
<organism evidence="2 3">
    <name type="scientific">Mycena albidolilacea</name>
    <dbReference type="NCBI Taxonomy" id="1033008"/>
    <lineage>
        <taxon>Eukaryota</taxon>
        <taxon>Fungi</taxon>
        <taxon>Dikarya</taxon>
        <taxon>Basidiomycota</taxon>
        <taxon>Agaricomycotina</taxon>
        <taxon>Agaricomycetes</taxon>
        <taxon>Agaricomycetidae</taxon>
        <taxon>Agaricales</taxon>
        <taxon>Marasmiineae</taxon>
        <taxon>Mycenaceae</taxon>
        <taxon>Mycena</taxon>
    </lineage>
</organism>
<dbReference type="AlphaFoldDB" id="A0AAD6ZP14"/>
<gene>
    <name evidence="2" type="ORF">DFH08DRAFT_966895</name>
</gene>
<comment type="caution">
    <text evidence="2">The sequence shown here is derived from an EMBL/GenBank/DDBJ whole genome shotgun (WGS) entry which is preliminary data.</text>
</comment>
<keyword evidence="3" id="KW-1185">Reference proteome</keyword>
<name>A0AAD6ZP14_9AGAR</name>
<feature type="compositionally biased region" description="Polar residues" evidence="1">
    <location>
        <begin position="1"/>
        <end position="10"/>
    </location>
</feature>
<evidence type="ECO:0000256" key="1">
    <source>
        <dbReference type="SAM" id="MobiDB-lite"/>
    </source>
</evidence>
<sequence length="330" mass="36678">MSSRNSTSDDNNMRAMREAMTQSSPPKRTHSAMTGNEDPGSEHTASGIASGVSTNQNIVSAARQYAERKRLRSDQVTALEVFLNEPPSLREAKMLTDLWALGNQVEKIITSKPAFEVSEDCETNIRKYAPAVLLSSKINVYKGDGIKHILTDIIKRHRFNLLPRVEHVPADWTKVLAIVQDALTQMCSKVKKEIAWSLKVNKSDELCALLAQHKNICQLAQAIVKGTQCSVNVVLCACIAVMRAVYLEHPGAKFWDEMDNHLAQIRRMGGNDAKKITKRFRQVLDADQAKHGVKGGYKLDETVVNNFQQKIDDLIDIHVVNPATSSSMQG</sequence>
<proteinExistence type="predicted"/>